<dbReference type="RefSeq" id="WP_211940985.1">
    <property type="nucleotide sequence ID" value="NZ_CP073079.1"/>
</dbReference>
<organism evidence="1 2">
    <name type="scientific">Phenylobacterium montanum</name>
    <dbReference type="NCBI Taxonomy" id="2823693"/>
    <lineage>
        <taxon>Bacteria</taxon>
        <taxon>Pseudomonadati</taxon>
        <taxon>Pseudomonadota</taxon>
        <taxon>Alphaproteobacteria</taxon>
        <taxon>Caulobacterales</taxon>
        <taxon>Caulobacteraceae</taxon>
        <taxon>Phenylobacterium</taxon>
    </lineage>
</organism>
<proteinExistence type="predicted"/>
<geneLocation type="plasmid" evidence="1 2">
    <name>unnamed</name>
</geneLocation>
<keyword evidence="1" id="KW-0614">Plasmid</keyword>
<reference evidence="1" key="1">
    <citation type="submission" date="2021-04" db="EMBL/GenBank/DDBJ databases">
        <title>The complete genome sequence of Caulobacter sp. S6.</title>
        <authorList>
            <person name="Tang Y."/>
            <person name="Ouyang W."/>
            <person name="Liu Q."/>
            <person name="Huang B."/>
            <person name="Guo Z."/>
            <person name="Lei P."/>
        </authorList>
    </citation>
    <scope>NUCLEOTIDE SEQUENCE</scope>
    <source>
        <strain evidence="1">S6</strain>
        <plasmid evidence="1">unnamed</plasmid>
    </source>
</reference>
<gene>
    <name evidence="1" type="ORF">KCG34_25615</name>
</gene>
<dbReference type="AlphaFoldDB" id="A0A975G5H7"/>
<evidence type="ECO:0000313" key="1">
    <source>
        <dbReference type="EMBL" id="QUD90939.1"/>
    </source>
</evidence>
<sequence length="144" mass="15301">MATPDLTLSATFADRAAEFTHGATLQAERGDPAAQSHILQSLCIGLELGFKAFLLARGRSDDWNRREIRHDLAKAAEAATELGLPAPAPPVTRLIAAVGPAYARHGLDELPALDIGLPEAARLVDVQLATIFAALAETRTSRIL</sequence>
<dbReference type="EMBL" id="CP073079">
    <property type="protein sequence ID" value="QUD90939.1"/>
    <property type="molecule type" value="Genomic_DNA"/>
</dbReference>
<accession>A0A975G5H7</accession>
<evidence type="ECO:0008006" key="3">
    <source>
        <dbReference type="Google" id="ProtNLM"/>
    </source>
</evidence>
<name>A0A975G5H7_9CAUL</name>
<protein>
    <recommendedName>
        <fullName evidence="3">HEPN domain-containing protein</fullName>
    </recommendedName>
</protein>
<keyword evidence="2" id="KW-1185">Reference proteome</keyword>
<evidence type="ECO:0000313" key="2">
    <source>
        <dbReference type="Proteomes" id="UP000676409"/>
    </source>
</evidence>
<dbReference type="Proteomes" id="UP000676409">
    <property type="component" value="Plasmid unnamed"/>
</dbReference>
<dbReference type="KEGG" id="caul:KCG34_25615"/>